<dbReference type="InterPro" id="IPR003599">
    <property type="entry name" value="Ig_sub"/>
</dbReference>
<evidence type="ECO:0000313" key="6">
    <source>
        <dbReference type="Proteomes" id="UP001558652"/>
    </source>
</evidence>
<evidence type="ECO:0000256" key="3">
    <source>
        <dbReference type="ARBA" id="ARBA00023319"/>
    </source>
</evidence>
<dbReference type="PROSITE" id="PS50835">
    <property type="entry name" value="IG_LIKE"/>
    <property type="match status" value="1"/>
</dbReference>
<dbReference type="InterPro" id="IPR036179">
    <property type="entry name" value="Ig-like_dom_sf"/>
</dbReference>
<keyword evidence="6" id="KW-1185">Reference proteome</keyword>
<evidence type="ECO:0000259" key="4">
    <source>
        <dbReference type="PROSITE" id="PS50835"/>
    </source>
</evidence>
<evidence type="ECO:0000256" key="1">
    <source>
        <dbReference type="ARBA" id="ARBA00022737"/>
    </source>
</evidence>
<dbReference type="InterPro" id="IPR007110">
    <property type="entry name" value="Ig-like_dom"/>
</dbReference>
<feature type="domain" description="Ig-like" evidence="4">
    <location>
        <begin position="28"/>
        <end position="121"/>
    </location>
</feature>
<dbReference type="PANTHER" id="PTHR12231">
    <property type="entry name" value="CTX-RELATED TYPE I TRANSMEMBRANE PROTEIN"/>
    <property type="match status" value="1"/>
</dbReference>
<accession>A0ABD0XXA1</accession>
<dbReference type="SMART" id="SM00409">
    <property type="entry name" value="IG"/>
    <property type="match status" value="1"/>
</dbReference>
<gene>
    <name evidence="5" type="ORF">AAG570_006175</name>
</gene>
<dbReference type="Proteomes" id="UP001558652">
    <property type="component" value="Unassembled WGS sequence"/>
</dbReference>
<dbReference type="EMBL" id="JBFDAA010000019">
    <property type="protein sequence ID" value="KAL1115886.1"/>
    <property type="molecule type" value="Genomic_DNA"/>
</dbReference>
<dbReference type="AlphaFoldDB" id="A0ABD0XXA1"/>
<protein>
    <recommendedName>
        <fullName evidence="4">Ig-like domain-containing protein</fullName>
    </recommendedName>
</protein>
<dbReference type="Gene3D" id="2.60.40.10">
    <property type="entry name" value="Immunoglobulins"/>
    <property type="match status" value="1"/>
</dbReference>
<reference evidence="5 6" key="1">
    <citation type="submission" date="2024-07" db="EMBL/GenBank/DDBJ databases">
        <title>Chromosome-level genome assembly of the water stick insect Ranatra chinensis (Heteroptera: Nepidae).</title>
        <authorList>
            <person name="Liu X."/>
        </authorList>
    </citation>
    <scope>NUCLEOTIDE SEQUENCE [LARGE SCALE GENOMIC DNA]</scope>
    <source>
        <strain evidence="5">Cailab_2021Rc</strain>
        <tissue evidence="5">Muscle</tissue>
    </source>
</reference>
<proteinExistence type="predicted"/>
<evidence type="ECO:0000256" key="2">
    <source>
        <dbReference type="ARBA" id="ARBA00023157"/>
    </source>
</evidence>
<evidence type="ECO:0000313" key="5">
    <source>
        <dbReference type="EMBL" id="KAL1115886.1"/>
    </source>
</evidence>
<keyword evidence="3" id="KW-0393">Immunoglobulin domain</keyword>
<sequence>MGAYLCIASNGVPPSISKRVILRVQFPPMLTIANQLEAAYIGQDVSLECHTEAFPSSINYWTNEKGDMIVSGERHETVLMDQGYTKYMMLKIHNVTNRDFGTYQCIAKNSLGETDGLIKLEGRSKLIYNVSLSYIVLYISFVIEILKLDQTWDISIDSATGLSLLKWLDAVFTLEIVFLIQKSVPQENRPKIFLPVGRINCPMG</sequence>
<dbReference type="Pfam" id="PF13927">
    <property type="entry name" value="Ig_3"/>
    <property type="match status" value="1"/>
</dbReference>
<dbReference type="FunFam" id="2.60.40.10:FF:000376">
    <property type="entry name" value="CLUMA_CG000981, isoform A"/>
    <property type="match status" value="1"/>
</dbReference>
<dbReference type="InterPro" id="IPR051170">
    <property type="entry name" value="Neural/epithelial_adhesion"/>
</dbReference>
<comment type="caution">
    <text evidence="5">The sequence shown here is derived from an EMBL/GenBank/DDBJ whole genome shotgun (WGS) entry which is preliminary data.</text>
</comment>
<keyword evidence="2" id="KW-1015">Disulfide bond</keyword>
<keyword evidence="1" id="KW-0677">Repeat</keyword>
<dbReference type="PANTHER" id="PTHR12231:SF253">
    <property type="entry name" value="DPR-INTERACTING PROTEIN ETA, ISOFORM B-RELATED"/>
    <property type="match status" value="1"/>
</dbReference>
<dbReference type="SUPFAM" id="SSF48726">
    <property type="entry name" value="Immunoglobulin"/>
    <property type="match status" value="1"/>
</dbReference>
<dbReference type="InterPro" id="IPR013783">
    <property type="entry name" value="Ig-like_fold"/>
</dbReference>
<organism evidence="5 6">
    <name type="scientific">Ranatra chinensis</name>
    <dbReference type="NCBI Taxonomy" id="642074"/>
    <lineage>
        <taxon>Eukaryota</taxon>
        <taxon>Metazoa</taxon>
        <taxon>Ecdysozoa</taxon>
        <taxon>Arthropoda</taxon>
        <taxon>Hexapoda</taxon>
        <taxon>Insecta</taxon>
        <taxon>Pterygota</taxon>
        <taxon>Neoptera</taxon>
        <taxon>Paraneoptera</taxon>
        <taxon>Hemiptera</taxon>
        <taxon>Heteroptera</taxon>
        <taxon>Panheteroptera</taxon>
        <taxon>Nepomorpha</taxon>
        <taxon>Nepidae</taxon>
        <taxon>Ranatrinae</taxon>
        <taxon>Ranatra</taxon>
    </lineage>
</organism>
<name>A0ABD0XXA1_9HEMI</name>